<dbReference type="Pfam" id="PF00534">
    <property type="entry name" value="Glycos_transf_1"/>
    <property type="match status" value="1"/>
</dbReference>
<dbReference type="CDD" id="cd03809">
    <property type="entry name" value="GT4_MtfB-like"/>
    <property type="match status" value="1"/>
</dbReference>
<keyword evidence="5" id="KW-1185">Reference proteome</keyword>
<dbReference type="GO" id="GO:0016757">
    <property type="term" value="F:glycosyltransferase activity"/>
    <property type="evidence" value="ECO:0007669"/>
    <property type="project" value="InterPro"/>
</dbReference>
<dbReference type="SUPFAM" id="SSF53756">
    <property type="entry name" value="UDP-Glycosyltransferase/glycogen phosphorylase"/>
    <property type="match status" value="1"/>
</dbReference>
<dbReference type="PANTHER" id="PTHR46401">
    <property type="entry name" value="GLYCOSYLTRANSFERASE WBBK-RELATED"/>
    <property type="match status" value="1"/>
</dbReference>
<protein>
    <recommendedName>
        <fullName evidence="3">Glycosyl transferase family 1 domain-containing protein</fullName>
    </recommendedName>
</protein>
<dbReference type="PANTHER" id="PTHR46401:SF2">
    <property type="entry name" value="GLYCOSYLTRANSFERASE WBBK-RELATED"/>
    <property type="match status" value="1"/>
</dbReference>
<proteinExistence type="predicted"/>
<evidence type="ECO:0000259" key="3">
    <source>
        <dbReference type="Pfam" id="PF00534"/>
    </source>
</evidence>
<evidence type="ECO:0000256" key="2">
    <source>
        <dbReference type="SAM" id="MobiDB-lite"/>
    </source>
</evidence>
<dbReference type="Proteomes" id="UP000188879">
    <property type="component" value="Unassembled WGS sequence"/>
</dbReference>
<dbReference type="InterPro" id="IPR001296">
    <property type="entry name" value="Glyco_trans_1"/>
</dbReference>
<feature type="domain" description="Glycosyl transferase family 1" evidence="3">
    <location>
        <begin position="351"/>
        <end position="473"/>
    </location>
</feature>
<comment type="caution">
    <text evidence="4">The sequence shown here is derived from an EMBL/GenBank/DDBJ whole genome shotgun (WGS) entry which is preliminary data.</text>
</comment>
<evidence type="ECO:0000313" key="4">
    <source>
        <dbReference type="EMBL" id="ONG44870.1"/>
    </source>
</evidence>
<reference evidence="4 5" key="1">
    <citation type="submission" date="2016-10" db="EMBL/GenBank/DDBJ databases">
        <title>Draft Genome sequence of Roseomonas sp. strain M3.</title>
        <authorList>
            <person name="Subhash Y."/>
            <person name="Lee S."/>
        </authorList>
    </citation>
    <scope>NUCLEOTIDE SEQUENCE [LARGE SCALE GENOMIC DNA]</scope>
    <source>
        <strain evidence="4 5">M3</strain>
    </source>
</reference>
<accession>A0A1V2GVI8</accession>
<evidence type="ECO:0000256" key="1">
    <source>
        <dbReference type="ARBA" id="ARBA00022679"/>
    </source>
</evidence>
<organism evidence="4 5">
    <name type="scientific">Teichococcus deserti</name>
    <dbReference type="NCBI Taxonomy" id="1817963"/>
    <lineage>
        <taxon>Bacteria</taxon>
        <taxon>Pseudomonadati</taxon>
        <taxon>Pseudomonadota</taxon>
        <taxon>Alphaproteobacteria</taxon>
        <taxon>Acetobacterales</taxon>
        <taxon>Roseomonadaceae</taxon>
        <taxon>Roseomonas</taxon>
    </lineage>
</organism>
<sequence>MPPEAPGQRAIELPSLLDPEPALSAVALPPLFGGDPLPAPAARALPEAPPTPTFAFAPEPVPAPLPPPAPVAAPAPPPVVPAPPPPPPVPVPMPAPSPLSFLDEAPAATGRRHRQPPSILHDGVLKLMLDVSDVLIYFDGARTPTGIQRVQMGIVRRAMAEAAPSGTQLSLACYDPAALCWRPVDAQGFTALCALAATGSDAQEPGWLAARDALRGQVAAAPPIAFPAGAVLVNLGNSWGLAEYFRALQDMQRRYGLRYIPFLHDCVPLIVPEHCRATMVQDYARWFGAMGLHAHGLLANSENTLRDVRQQLATILPGMELPGEVVRLDADPRELATPAEAGNLEALRVLRHGESFALFVATIESRKNHLLVFSAWLQLLRQHGAARVPRLICVGKPGWHAEAALNLLRNAPELQRHIVLLPHVSDQELDALYARCAFTVYNSHYEGWGLPITEALAHGKVVVTPRHSALTEAGGEAALYFTPQSLPDLQQVLERVIFDLPFRQAQEAIVREKGRPRSWSAVKDQVLTAVARMAEEGEYPLEERAQLRLGQHYVTRRAMRNQPDLSAALADAAREGAGWHRLEEWGVWSREGSASLRLPLPEAAIGAPLRLYLEVRPPFEACSVSLRCAAAGITLSLVELPMAPGADRTFMLDLPALPELAPLELDFDSGAAVEATGVAGQAECRIGLGLRGFMLCRLDDHAARLAFLELQSFLPAAQ</sequence>
<feature type="region of interest" description="Disordered" evidence="2">
    <location>
        <begin position="31"/>
        <end position="61"/>
    </location>
</feature>
<keyword evidence="1" id="KW-0808">Transferase</keyword>
<dbReference type="Gene3D" id="3.40.50.2000">
    <property type="entry name" value="Glycogen Phosphorylase B"/>
    <property type="match status" value="1"/>
</dbReference>
<evidence type="ECO:0000313" key="5">
    <source>
        <dbReference type="Proteomes" id="UP000188879"/>
    </source>
</evidence>
<dbReference type="EMBL" id="MLCO01000378">
    <property type="protein sequence ID" value="ONG44870.1"/>
    <property type="molecule type" value="Genomic_DNA"/>
</dbReference>
<name>A0A1V2GVI8_9PROT</name>
<dbReference type="AlphaFoldDB" id="A0A1V2GVI8"/>
<gene>
    <name evidence="4" type="ORF">BKE38_27195</name>
</gene>